<dbReference type="OrthoDB" id="35799at2759"/>
<evidence type="ECO:0000256" key="2">
    <source>
        <dbReference type="ARBA" id="ARBA00006842"/>
    </source>
</evidence>
<evidence type="ECO:0000256" key="7">
    <source>
        <dbReference type="ARBA" id="ARBA00023065"/>
    </source>
</evidence>
<keyword evidence="13" id="KW-1185">Reference proteome</keyword>
<keyword evidence="7 10" id="KW-0406">Ion transport</keyword>
<dbReference type="STRING" id="299467.A0A443SN62"/>
<keyword evidence="3 10" id="KW-0813">Transport</keyword>
<keyword evidence="9 10" id="KW-0472">Membrane</keyword>
<evidence type="ECO:0000256" key="5">
    <source>
        <dbReference type="ARBA" id="ARBA00022781"/>
    </source>
</evidence>
<proteinExistence type="inferred from homology"/>
<gene>
    <name evidence="12" type="ORF">B4U80_02655</name>
</gene>
<dbReference type="GO" id="GO:0005743">
    <property type="term" value="C:mitochondrial inner membrane"/>
    <property type="evidence" value="ECO:0007669"/>
    <property type="project" value="UniProtKB-SubCell"/>
</dbReference>
<evidence type="ECO:0000313" key="12">
    <source>
        <dbReference type="EMBL" id="RWS28969.1"/>
    </source>
</evidence>
<dbReference type="SUPFAM" id="SSF161065">
    <property type="entry name" value="ATP synthase D chain-like"/>
    <property type="match status" value="1"/>
</dbReference>
<feature type="compositionally biased region" description="Basic and acidic residues" evidence="11">
    <location>
        <begin position="163"/>
        <end position="177"/>
    </location>
</feature>
<keyword evidence="8 10" id="KW-0496">Mitochondrion</keyword>
<dbReference type="PIRSF" id="PIRSF005514">
    <property type="entry name" value="ATPase_F0_D_mt"/>
    <property type="match status" value="1"/>
</dbReference>
<comment type="subcellular location">
    <subcellularLocation>
        <location evidence="1 10">Mitochondrion inner membrane</location>
    </subcellularLocation>
</comment>
<dbReference type="GO" id="GO:0015986">
    <property type="term" value="P:proton motive force-driven ATP synthesis"/>
    <property type="evidence" value="ECO:0007669"/>
    <property type="project" value="UniProtKB-UniRule"/>
</dbReference>
<keyword evidence="4" id="KW-0138">CF(0)</keyword>
<evidence type="ECO:0000256" key="4">
    <source>
        <dbReference type="ARBA" id="ARBA00022547"/>
    </source>
</evidence>
<sequence length="177" mass="20784">MSAKRIAKSGIDWAKFAKLVPESDRAMFTAFKGKSDVYLRKVMSFPENAPAINWSEYRTKIVNKAVVDELEKAYKAVSVPYPEDKWTSSVDEQEKNNENSVAEYCEWSRSKVKEAEEMLQKFKLMIPYDRMTDEEFAQTFPDWSMTKEKNSLYPHYEFTPGMSKEEREEAKRKPDYP</sequence>
<evidence type="ECO:0000256" key="8">
    <source>
        <dbReference type="ARBA" id="ARBA00023128"/>
    </source>
</evidence>
<dbReference type="InterPro" id="IPR036228">
    <property type="entry name" value="ATP_synth_F0_dsu_sf_mt"/>
</dbReference>
<evidence type="ECO:0000256" key="6">
    <source>
        <dbReference type="ARBA" id="ARBA00022792"/>
    </source>
</evidence>
<dbReference type="Pfam" id="PF05873">
    <property type="entry name" value="Mt_ATP-synt_D"/>
    <property type="match status" value="1"/>
</dbReference>
<dbReference type="AlphaFoldDB" id="A0A443SN62"/>
<dbReference type="InterPro" id="IPR008689">
    <property type="entry name" value="ATP_synth_F0_dsu_mt"/>
</dbReference>
<dbReference type="PANTHER" id="PTHR12700">
    <property type="entry name" value="ATP SYNTHASE SUBUNIT D, MITOCHONDRIAL"/>
    <property type="match status" value="1"/>
</dbReference>
<evidence type="ECO:0000256" key="9">
    <source>
        <dbReference type="ARBA" id="ARBA00023136"/>
    </source>
</evidence>
<evidence type="ECO:0000256" key="11">
    <source>
        <dbReference type="SAM" id="MobiDB-lite"/>
    </source>
</evidence>
<evidence type="ECO:0000256" key="1">
    <source>
        <dbReference type="ARBA" id="ARBA00004273"/>
    </source>
</evidence>
<dbReference type="GO" id="GO:0015078">
    <property type="term" value="F:proton transmembrane transporter activity"/>
    <property type="evidence" value="ECO:0007669"/>
    <property type="project" value="InterPro"/>
</dbReference>
<evidence type="ECO:0000256" key="10">
    <source>
        <dbReference type="PIRNR" id="PIRNR005514"/>
    </source>
</evidence>
<dbReference type="GO" id="GO:0045259">
    <property type="term" value="C:proton-transporting ATP synthase complex"/>
    <property type="evidence" value="ECO:0007669"/>
    <property type="project" value="UniProtKB-KW"/>
</dbReference>
<comment type="caution">
    <text evidence="12">The sequence shown here is derived from an EMBL/GenBank/DDBJ whole genome shotgun (WGS) entry which is preliminary data.</text>
</comment>
<evidence type="ECO:0000256" key="3">
    <source>
        <dbReference type="ARBA" id="ARBA00022448"/>
    </source>
</evidence>
<reference evidence="12 13" key="1">
    <citation type="journal article" date="2018" name="Gigascience">
        <title>Genomes of trombidid mites reveal novel predicted allergens and laterally-transferred genes associated with secondary metabolism.</title>
        <authorList>
            <person name="Dong X."/>
            <person name="Chaisiri K."/>
            <person name="Xia D."/>
            <person name="Armstrong S.D."/>
            <person name="Fang Y."/>
            <person name="Donnelly M.J."/>
            <person name="Kadowaki T."/>
            <person name="McGarry J.W."/>
            <person name="Darby A.C."/>
            <person name="Makepeace B.L."/>
        </authorList>
    </citation>
    <scope>NUCLEOTIDE SEQUENCE [LARGE SCALE GENOMIC DNA]</scope>
    <source>
        <strain evidence="12">UoL-UT</strain>
    </source>
</reference>
<dbReference type="EMBL" id="NCKV01001126">
    <property type="protein sequence ID" value="RWS28969.1"/>
    <property type="molecule type" value="Genomic_DNA"/>
</dbReference>
<comment type="function">
    <text evidence="10">Mitochondrial membrane ATP synthase (F(1)F(0) ATP synthase or Complex V) produces ATP from ADP in the presence of a proton gradient across the membrane which is generated by electron transport complexes of the respiratory chain. F-type ATPases consist of two structural domains, F(1) - containing the extramembraneous catalytic core, and F(0) - containing the membrane proton channel, linked together by a central stalk and a peripheral stalk. During catalysis, ATP synthesis in the catalytic domain of F(1) is coupled via a rotary mechanism of the central stalk subunits to proton translocation.</text>
</comment>
<dbReference type="VEuPathDB" id="VectorBase:LDEU003072"/>
<evidence type="ECO:0000313" key="13">
    <source>
        <dbReference type="Proteomes" id="UP000288716"/>
    </source>
</evidence>
<dbReference type="Proteomes" id="UP000288716">
    <property type="component" value="Unassembled WGS sequence"/>
</dbReference>
<keyword evidence="6 10" id="KW-0999">Mitochondrion inner membrane</keyword>
<comment type="similarity">
    <text evidence="2 10">Belongs to the ATPase d subunit family.</text>
</comment>
<name>A0A443SN62_9ACAR</name>
<keyword evidence="5 10" id="KW-0375">Hydrogen ion transport</keyword>
<dbReference type="Gene3D" id="6.10.280.70">
    <property type="match status" value="1"/>
</dbReference>
<protein>
    <recommendedName>
        <fullName evidence="10">ATP synthase subunit d, mitochondrial</fullName>
    </recommendedName>
</protein>
<accession>A0A443SN62</accession>
<organism evidence="12 13">
    <name type="scientific">Leptotrombidium deliense</name>
    <dbReference type="NCBI Taxonomy" id="299467"/>
    <lineage>
        <taxon>Eukaryota</taxon>
        <taxon>Metazoa</taxon>
        <taxon>Ecdysozoa</taxon>
        <taxon>Arthropoda</taxon>
        <taxon>Chelicerata</taxon>
        <taxon>Arachnida</taxon>
        <taxon>Acari</taxon>
        <taxon>Acariformes</taxon>
        <taxon>Trombidiformes</taxon>
        <taxon>Prostigmata</taxon>
        <taxon>Anystina</taxon>
        <taxon>Parasitengona</taxon>
        <taxon>Trombiculoidea</taxon>
        <taxon>Trombiculidae</taxon>
        <taxon>Leptotrombidium</taxon>
    </lineage>
</organism>
<feature type="region of interest" description="Disordered" evidence="11">
    <location>
        <begin position="154"/>
        <end position="177"/>
    </location>
</feature>